<comment type="caution">
    <text evidence="22">The sequence shown here is derived from an EMBL/GenBank/DDBJ whole genome shotgun (WGS) entry which is preliminary data.</text>
</comment>
<name>A0ABU1NDM2_9BURK</name>
<evidence type="ECO:0000256" key="7">
    <source>
        <dbReference type="ARBA" id="ARBA00022692"/>
    </source>
</evidence>
<evidence type="ECO:0000256" key="5">
    <source>
        <dbReference type="ARBA" id="ARBA00022448"/>
    </source>
</evidence>
<keyword evidence="6" id="KW-0679">Respiratory chain</keyword>
<dbReference type="InterPro" id="IPR045187">
    <property type="entry name" value="CcO_II"/>
</dbReference>
<evidence type="ECO:0000256" key="12">
    <source>
        <dbReference type="ARBA" id="ARBA00023004"/>
    </source>
</evidence>
<comment type="catalytic activity">
    <reaction evidence="17">
        <text>4 Fe(II)-[cytochrome c] + O2 + 8 H(+)(in) = 4 Fe(III)-[cytochrome c] + 2 H2O + 4 H(+)(out)</text>
        <dbReference type="Rhea" id="RHEA:11436"/>
        <dbReference type="Rhea" id="RHEA-COMP:10350"/>
        <dbReference type="Rhea" id="RHEA-COMP:14399"/>
        <dbReference type="ChEBI" id="CHEBI:15377"/>
        <dbReference type="ChEBI" id="CHEBI:15378"/>
        <dbReference type="ChEBI" id="CHEBI:15379"/>
        <dbReference type="ChEBI" id="CHEBI:29033"/>
        <dbReference type="ChEBI" id="CHEBI:29034"/>
        <dbReference type="EC" id="7.1.1.9"/>
    </reaction>
</comment>
<evidence type="ECO:0000256" key="9">
    <source>
        <dbReference type="ARBA" id="ARBA00022967"/>
    </source>
</evidence>
<dbReference type="InterPro" id="IPR009056">
    <property type="entry name" value="Cyt_c-like_dom"/>
</dbReference>
<evidence type="ECO:0000256" key="11">
    <source>
        <dbReference type="ARBA" id="ARBA00022989"/>
    </source>
</evidence>
<keyword evidence="18" id="KW-0349">Heme</keyword>
<evidence type="ECO:0000256" key="2">
    <source>
        <dbReference type="ARBA" id="ARBA00004418"/>
    </source>
</evidence>
<dbReference type="SUPFAM" id="SSF49503">
    <property type="entry name" value="Cupredoxins"/>
    <property type="match status" value="1"/>
</dbReference>
<evidence type="ECO:0000256" key="6">
    <source>
        <dbReference type="ARBA" id="ARBA00022660"/>
    </source>
</evidence>
<feature type="domain" description="Cytochrome oxidase subunit II copper A binding" evidence="20">
    <location>
        <begin position="131"/>
        <end position="247"/>
    </location>
</feature>
<dbReference type="InterPro" id="IPR001505">
    <property type="entry name" value="Copper_CuA"/>
</dbReference>
<reference evidence="22 23" key="1">
    <citation type="submission" date="2023-07" db="EMBL/GenBank/DDBJ databases">
        <title>Sorghum-associated microbial communities from plants grown in Nebraska, USA.</title>
        <authorList>
            <person name="Schachtman D."/>
        </authorList>
    </citation>
    <scope>NUCLEOTIDE SEQUENCE [LARGE SCALE GENOMIC DNA]</scope>
    <source>
        <strain evidence="22 23">DS1781</strain>
    </source>
</reference>
<evidence type="ECO:0000256" key="13">
    <source>
        <dbReference type="ARBA" id="ARBA00023008"/>
    </source>
</evidence>
<keyword evidence="9" id="KW-1278">Translocase</keyword>
<keyword evidence="12 18" id="KW-0408">Iron</keyword>
<keyword evidence="8 18" id="KW-0479">Metal-binding</keyword>
<dbReference type="InterPro" id="IPR008972">
    <property type="entry name" value="Cupredoxin"/>
</dbReference>
<dbReference type="NCBIfam" id="TIGR02866">
    <property type="entry name" value="CoxB"/>
    <property type="match status" value="1"/>
</dbReference>
<accession>A0ABU1NDM2</accession>
<dbReference type="InterPro" id="IPR014222">
    <property type="entry name" value="Cyt_c_oxidase_su2"/>
</dbReference>
<evidence type="ECO:0000256" key="14">
    <source>
        <dbReference type="ARBA" id="ARBA00023136"/>
    </source>
</evidence>
<dbReference type="PROSITE" id="PS51007">
    <property type="entry name" value="CYTC"/>
    <property type="match status" value="1"/>
</dbReference>
<evidence type="ECO:0000259" key="21">
    <source>
        <dbReference type="PROSITE" id="PS51007"/>
    </source>
</evidence>
<protein>
    <recommendedName>
        <fullName evidence="4">cytochrome-c oxidase</fullName>
        <ecNumber evidence="4">7.1.1.9</ecNumber>
    </recommendedName>
    <alternativeName>
        <fullName evidence="16">Cytochrome aa3 subunit 2</fullName>
    </alternativeName>
</protein>
<dbReference type="PANTHER" id="PTHR22888:SF9">
    <property type="entry name" value="CYTOCHROME C OXIDASE SUBUNIT 2"/>
    <property type="match status" value="1"/>
</dbReference>
<keyword evidence="23" id="KW-1185">Reference proteome</keyword>
<dbReference type="CDD" id="cd04213">
    <property type="entry name" value="CuRO_CcO_Caa3_II"/>
    <property type="match status" value="1"/>
</dbReference>
<dbReference type="RefSeq" id="WP_309901681.1">
    <property type="nucleotide sequence ID" value="NZ_JAVDRF010000004.1"/>
</dbReference>
<feature type="domain" description="Cytochrome c" evidence="21">
    <location>
        <begin position="258"/>
        <end position="348"/>
    </location>
</feature>
<evidence type="ECO:0000256" key="16">
    <source>
        <dbReference type="ARBA" id="ARBA00031399"/>
    </source>
</evidence>
<evidence type="ECO:0000256" key="18">
    <source>
        <dbReference type="PROSITE-ProRule" id="PRU00433"/>
    </source>
</evidence>
<evidence type="ECO:0000256" key="17">
    <source>
        <dbReference type="ARBA" id="ARBA00047816"/>
    </source>
</evidence>
<evidence type="ECO:0000259" key="20">
    <source>
        <dbReference type="PROSITE" id="PS50857"/>
    </source>
</evidence>
<evidence type="ECO:0000256" key="10">
    <source>
        <dbReference type="ARBA" id="ARBA00022982"/>
    </source>
</evidence>
<evidence type="ECO:0000256" key="1">
    <source>
        <dbReference type="ARBA" id="ARBA00004141"/>
    </source>
</evidence>
<evidence type="ECO:0000256" key="8">
    <source>
        <dbReference type="ARBA" id="ARBA00022723"/>
    </source>
</evidence>
<keyword evidence="5" id="KW-0813">Transport</keyword>
<dbReference type="PANTHER" id="PTHR22888">
    <property type="entry name" value="CYTOCHROME C OXIDASE, SUBUNIT II"/>
    <property type="match status" value="1"/>
</dbReference>
<dbReference type="InterPro" id="IPR036257">
    <property type="entry name" value="Cyt_c_oxidase_su2_TM_sf"/>
</dbReference>
<organism evidence="22 23">
    <name type="scientific">Variovorax soli</name>
    <dbReference type="NCBI Taxonomy" id="376815"/>
    <lineage>
        <taxon>Bacteria</taxon>
        <taxon>Pseudomonadati</taxon>
        <taxon>Pseudomonadota</taxon>
        <taxon>Betaproteobacteria</taxon>
        <taxon>Burkholderiales</taxon>
        <taxon>Comamonadaceae</taxon>
        <taxon>Variovorax</taxon>
    </lineage>
</organism>
<evidence type="ECO:0000256" key="3">
    <source>
        <dbReference type="ARBA" id="ARBA00007866"/>
    </source>
</evidence>
<evidence type="ECO:0000256" key="15">
    <source>
        <dbReference type="ARBA" id="ARBA00024688"/>
    </source>
</evidence>
<dbReference type="InterPro" id="IPR002429">
    <property type="entry name" value="CcO_II-like_C"/>
</dbReference>
<dbReference type="EC" id="7.1.1.9" evidence="4"/>
<dbReference type="InterPro" id="IPR034236">
    <property type="entry name" value="CuRO_CcO_Caa3_II"/>
</dbReference>
<evidence type="ECO:0000256" key="4">
    <source>
        <dbReference type="ARBA" id="ARBA00012949"/>
    </source>
</evidence>
<dbReference type="Pfam" id="PF00034">
    <property type="entry name" value="Cytochrom_C"/>
    <property type="match status" value="1"/>
</dbReference>
<comment type="function">
    <text evidence="15">Subunits I and II form the functional core of the enzyme complex. Electrons originating in cytochrome c are transferred via heme a and Cu(A) to the binuclear center formed by heme a3 and Cu(B).</text>
</comment>
<gene>
    <name evidence="22" type="ORF">J2739_002331</name>
</gene>
<evidence type="ECO:0000256" key="19">
    <source>
        <dbReference type="SAM" id="Phobius"/>
    </source>
</evidence>
<dbReference type="Gene3D" id="1.10.287.90">
    <property type="match status" value="1"/>
</dbReference>
<dbReference type="Pfam" id="PF00116">
    <property type="entry name" value="COX2"/>
    <property type="match status" value="1"/>
</dbReference>
<proteinExistence type="inferred from homology"/>
<sequence>MATLLSVVPRMEFLRRIATGVALGAPVLLRSAELPDTARPAGVQAARILDLWYLTLAECGLVFAAILLVLTLAIWRGARRAGPPSTDEAAAHAGRSKRAVAGATAVCAVLLAGLLAADVWTDRLLSRIPTGDALHIEMIGHQWWWELRYRGADGRVVFAAANELHIPVGRPVVISLASVDVIHSFWVPNLHGKKDLVPGRASRISLRADRAGVFRGQCAEFCGLEHALMAFSLTAAAPGDYAAWEARQRAPAPTPATEDAKRGERIFQASNCAQCHSVRGTQAAGSLGPDLTHLGSRSTIAGTLPNEPGLLAAWILAPQSFKPGTSMPSSRLPPDDLRLLVSYLGTLQ</sequence>
<evidence type="ECO:0000313" key="22">
    <source>
        <dbReference type="EMBL" id="MDR6536558.1"/>
    </source>
</evidence>
<keyword evidence="11 19" id="KW-1133">Transmembrane helix</keyword>
<evidence type="ECO:0000313" key="23">
    <source>
        <dbReference type="Proteomes" id="UP001184230"/>
    </source>
</evidence>
<dbReference type="Gene3D" id="2.60.40.420">
    <property type="entry name" value="Cupredoxins - blue copper proteins"/>
    <property type="match status" value="1"/>
</dbReference>
<keyword evidence="14 19" id="KW-0472">Membrane</keyword>
<keyword evidence="7 19" id="KW-0812">Transmembrane</keyword>
<dbReference type="PROSITE" id="PS00078">
    <property type="entry name" value="COX2"/>
    <property type="match status" value="1"/>
</dbReference>
<feature type="transmembrane region" description="Helical" evidence="19">
    <location>
        <begin position="55"/>
        <end position="78"/>
    </location>
</feature>
<keyword evidence="10" id="KW-0249">Electron transport</keyword>
<feature type="transmembrane region" description="Helical" evidence="19">
    <location>
        <begin position="99"/>
        <end position="120"/>
    </location>
</feature>
<dbReference type="PROSITE" id="PS50857">
    <property type="entry name" value="COX2_CUA"/>
    <property type="match status" value="1"/>
</dbReference>
<comment type="similarity">
    <text evidence="3">Belongs to the cytochrome c oxidase subunit 2 family.</text>
</comment>
<dbReference type="EMBL" id="JAVDRF010000004">
    <property type="protein sequence ID" value="MDR6536558.1"/>
    <property type="molecule type" value="Genomic_DNA"/>
</dbReference>
<dbReference type="Proteomes" id="UP001184230">
    <property type="component" value="Unassembled WGS sequence"/>
</dbReference>
<keyword evidence="13" id="KW-0186">Copper</keyword>
<comment type="subcellular location">
    <subcellularLocation>
        <location evidence="1">Membrane</location>
        <topology evidence="1">Multi-pass membrane protein</topology>
    </subcellularLocation>
    <subcellularLocation>
        <location evidence="2">Periplasm</location>
    </subcellularLocation>
</comment>